<keyword evidence="3 5" id="KW-1133">Transmembrane helix</keyword>
<dbReference type="RefSeq" id="WP_209456484.1">
    <property type="nucleotide sequence ID" value="NZ_BAAACS010000002.1"/>
</dbReference>
<evidence type="ECO:0000256" key="4">
    <source>
        <dbReference type="ARBA" id="ARBA00023136"/>
    </source>
</evidence>
<feature type="transmembrane region" description="Helical" evidence="5">
    <location>
        <begin position="109"/>
        <end position="129"/>
    </location>
</feature>
<evidence type="ECO:0000256" key="2">
    <source>
        <dbReference type="ARBA" id="ARBA00022692"/>
    </source>
</evidence>
<name>A0ABS4EAM2_9FIRM</name>
<evidence type="ECO:0000313" key="7">
    <source>
        <dbReference type="Proteomes" id="UP000767291"/>
    </source>
</evidence>
<comment type="similarity">
    <text evidence="5">Belongs to the 4-toluene sulfonate uptake permease (TSUP) (TC 2.A.102) family.</text>
</comment>
<evidence type="ECO:0000256" key="1">
    <source>
        <dbReference type="ARBA" id="ARBA00004141"/>
    </source>
</evidence>
<feature type="transmembrane region" description="Helical" evidence="5">
    <location>
        <begin position="242"/>
        <end position="262"/>
    </location>
</feature>
<evidence type="ECO:0000256" key="5">
    <source>
        <dbReference type="RuleBase" id="RU363041"/>
    </source>
</evidence>
<feature type="transmembrane region" description="Helical" evidence="5">
    <location>
        <begin position="268"/>
        <end position="288"/>
    </location>
</feature>
<sequence length="296" mass="31132">MIVNIVRGLFVAFAAFFGIIFGRDVVKANKEGKMEEDISFGKSLATGFVTDFGDTLGIGSFAPTVAMFKFLKIKVPDRLIPGTLNVSHTIPVLLEAFIFTAVIKVDPLTLTVLIASAVVGSYIGAGIIAKLDEKKVQLIMGIALAITAIIMLLSHPWVDMMPGGGTATGLTGIKLIIGAVGNFILGALMTAGIGLYGPCMALVYFLGMSPDVAFPIMMGSCAMLMPVASSKFIKEEAYSKKASLGIVIGGVIGVIVAIKFFQGLPMDILKLLVVAVIAYTAVTMLMSATKKKAEVQ</sequence>
<dbReference type="Pfam" id="PF01925">
    <property type="entry name" value="TauE"/>
    <property type="match status" value="1"/>
</dbReference>
<dbReference type="InterPro" id="IPR002781">
    <property type="entry name" value="TM_pro_TauE-like"/>
</dbReference>
<feature type="transmembrane region" description="Helical" evidence="5">
    <location>
        <begin position="83"/>
        <end position="103"/>
    </location>
</feature>
<gene>
    <name evidence="6" type="ORF">J2Z43_001388</name>
</gene>
<accession>A0ABS4EAM2</accession>
<dbReference type="PANTHER" id="PTHR43483:SF3">
    <property type="entry name" value="MEMBRANE TRANSPORTER PROTEIN HI_0806-RELATED"/>
    <property type="match status" value="1"/>
</dbReference>
<dbReference type="EMBL" id="JAGGJX010000002">
    <property type="protein sequence ID" value="MBP1854995.1"/>
    <property type="molecule type" value="Genomic_DNA"/>
</dbReference>
<protein>
    <recommendedName>
        <fullName evidence="5">Probable membrane transporter protein</fullName>
    </recommendedName>
</protein>
<evidence type="ECO:0000313" key="6">
    <source>
        <dbReference type="EMBL" id="MBP1854995.1"/>
    </source>
</evidence>
<organism evidence="6 7">
    <name type="scientific">Metaclostridioides mangenotii</name>
    <dbReference type="NCBI Taxonomy" id="1540"/>
    <lineage>
        <taxon>Bacteria</taxon>
        <taxon>Bacillati</taxon>
        <taxon>Bacillota</taxon>
        <taxon>Clostridia</taxon>
        <taxon>Peptostreptococcales</taxon>
        <taxon>Peptostreptococcaceae</taxon>
        <taxon>Metaclostridioides</taxon>
    </lineage>
</organism>
<keyword evidence="5" id="KW-1003">Cell membrane</keyword>
<comment type="subcellular location">
    <subcellularLocation>
        <location evidence="5">Cell membrane</location>
        <topology evidence="5">Multi-pass membrane protein</topology>
    </subcellularLocation>
    <subcellularLocation>
        <location evidence="1">Membrane</location>
        <topology evidence="1">Multi-pass membrane protein</topology>
    </subcellularLocation>
</comment>
<evidence type="ECO:0000256" key="3">
    <source>
        <dbReference type="ARBA" id="ARBA00022989"/>
    </source>
</evidence>
<keyword evidence="2 5" id="KW-0812">Transmembrane</keyword>
<feature type="transmembrane region" description="Helical" evidence="5">
    <location>
        <begin position="212"/>
        <end position="230"/>
    </location>
</feature>
<reference evidence="6 7" key="1">
    <citation type="submission" date="2021-03" db="EMBL/GenBank/DDBJ databases">
        <title>Genomic Encyclopedia of Type Strains, Phase IV (KMG-IV): sequencing the most valuable type-strain genomes for metagenomic binning, comparative biology and taxonomic classification.</title>
        <authorList>
            <person name="Goeker M."/>
        </authorList>
    </citation>
    <scope>NUCLEOTIDE SEQUENCE [LARGE SCALE GENOMIC DNA]</scope>
    <source>
        <strain evidence="6 7">DSM 1289</strain>
    </source>
</reference>
<keyword evidence="7" id="KW-1185">Reference proteome</keyword>
<dbReference type="PANTHER" id="PTHR43483">
    <property type="entry name" value="MEMBRANE TRANSPORTER PROTEIN HI_0806-RELATED"/>
    <property type="match status" value="1"/>
</dbReference>
<feature type="transmembrane region" description="Helical" evidence="5">
    <location>
        <begin position="52"/>
        <end position="71"/>
    </location>
</feature>
<keyword evidence="4 5" id="KW-0472">Membrane</keyword>
<proteinExistence type="inferred from homology"/>
<feature type="transmembrane region" description="Helical" evidence="5">
    <location>
        <begin position="136"/>
        <end position="154"/>
    </location>
</feature>
<feature type="transmembrane region" description="Helical" evidence="5">
    <location>
        <begin position="184"/>
        <end position="206"/>
    </location>
</feature>
<comment type="caution">
    <text evidence="6">The sequence shown here is derived from an EMBL/GenBank/DDBJ whole genome shotgun (WGS) entry which is preliminary data.</text>
</comment>
<dbReference type="Proteomes" id="UP000767291">
    <property type="component" value="Unassembled WGS sequence"/>
</dbReference>